<dbReference type="Pfam" id="PF25967">
    <property type="entry name" value="RND-MFP_C"/>
    <property type="match status" value="1"/>
</dbReference>
<dbReference type="Gene3D" id="2.40.50.100">
    <property type="match status" value="1"/>
</dbReference>
<dbReference type="Gene3D" id="2.40.30.170">
    <property type="match status" value="1"/>
</dbReference>
<keyword evidence="6" id="KW-0997">Cell inner membrane</keyword>
<accession>A0A7X2RNH3</accession>
<dbReference type="GO" id="GO:0015562">
    <property type="term" value="F:efflux transmembrane transporter activity"/>
    <property type="evidence" value="ECO:0007669"/>
    <property type="project" value="TreeGrafter"/>
</dbReference>
<evidence type="ECO:0000313" key="15">
    <source>
        <dbReference type="EMBL" id="MTD18182.1"/>
    </source>
</evidence>
<dbReference type="Proteomes" id="UP000431485">
    <property type="component" value="Unassembled WGS sequence"/>
</dbReference>
<proteinExistence type="inferred from homology"/>
<feature type="domain" description="Multidrug resistance protein MdtA-like beta-barrel" evidence="13">
    <location>
        <begin position="240"/>
        <end position="323"/>
    </location>
</feature>
<dbReference type="RefSeq" id="WP_154741935.1">
    <property type="nucleotide sequence ID" value="NZ_JBHSTG010000046.1"/>
</dbReference>
<evidence type="ECO:0000256" key="3">
    <source>
        <dbReference type="ARBA" id="ARBA00009477"/>
    </source>
</evidence>
<dbReference type="InterPro" id="IPR058624">
    <property type="entry name" value="MdtA-like_HH"/>
</dbReference>
<dbReference type="PANTHER" id="PTHR30469">
    <property type="entry name" value="MULTIDRUG RESISTANCE PROTEIN MDTA"/>
    <property type="match status" value="1"/>
</dbReference>
<dbReference type="Pfam" id="PF25944">
    <property type="entry name" value="Beta-barrel_RND"/>
    <property type="match status" value="1"/>
</dbReference>
<evidence type="ECO:0000259" key="11">
    <source>
        <dbReference type="Pfam" id="PF25876"/>
    </source>
</evidence>
<evidence type="ECO:0000256" key="9">
    <source>
        <dbReference type="SAM" id="MobiDB-lite"/>
    </source>
</evidence>
<organism evidence="15 16">
    <name type="scientific">Pseudomonas karstica</name>
    <dbReference type="NCBI Taxonomy" id="1055468"/>
    <lineage>
        <taxon>Bacteria</taxon>
        <taxon>Pseudomonadati</taxon>
        <taxon>Pseudomonadota</taxon>
        <taxon>Gammaproteobacteria</taxon>
        <taxon>Pseudomonadales</taxon>
        <taxon>Pseudomonadaceae</taxon>
        <taxon>Pseudomonas</taxon>
    </lineage>
</organism>
<dbReference type="NCBIfam" id="TIGR01730">
    <property type="entry name" value="RND_mfp"/>
    <property type="match status" value="1"/>
</dbReference>
<dbReference type="SUPFAM" id="SSF111369">
    <property type="entry name" value="HlyD-like secretion proteins"/>
    <property type="match status" value="1"/>
</dbReference>
<name>A0A7X2RNH3_9PSED</name>
<feature type="domain" description="Multidrug resistance protein MdtA-like alpha-helical hairpin" evidence="11">
    <location>
        <begin position="134"/>
        <end position="203"/>
    </location>
</feature>
<keyword evidence="5" id="KW-1003">Cell membrane</keyword>
<dbReference type="NCBIfam" id="NF008589">
    <property type="entry name" value="PRK11556.1"/>
    <property type="match status" value="1"/>
</dbReference>
<dbReference type="OrthoDB" id="9783047at2"/>
<evidence type="ECO:0000259" key="14">
    <source>
        <dbReference type="Pfam" id="PF25967"/>
    </source>
</evidence>
<evidence type="ECO:0000259" key="12">
    <source>
        <dbReference type="Pfam" id="PF25917"/>
    </source>
</evidence>
<comment type="similarity">
    <text evidence="3">Belongs to the membrane fusion protein (MFP) (TC 8.A.1) family.</text>
</comment>
<evidence type="ECO:0000259" key="13">
    <source>
        <dbReference type="Pfam" id="PF25944"/>
    </source>
</evidence>
<feature type="domain" description="Multidrug resistance protein MdtA-like C-terminal permuted SH3" evidence="14">
    <location>
        <begin position="327"/>
        <end position="388"/>
    </location>
</feature>
<evidence type="ECO:0000256" key="7">
    <source>
        <dbReference type="ARBA" id="ARBA00023054"/>
    </source>
</evidence>
<dbReference type="InterPro" id="IPR006143">
    <property type="entry name" value="RND_pump_MFP"/>
</dbReference>
<feature type="region of interest" description="Disordered" evidence="9">
    <location>
        <begin position="392"/>
        <end position="435"/>
    </location>
</feature>
<dbReference type="PANTHER" id="PTHR30469:SF12">
    <property type="entry name" value="MULTIDRUG RESISTANCE PROTEIN MDTA"/>
    <property type="match status" value="1"/>
</dbReference>
<evidence type="ECO:0000256" key="8">
    <source>
        <dbReference type="ARBA" id="ARBA00023136"/>
    </source>
</evidence>
<evidence type="ECO:0000256" key="5">
    <source>
        <dbReference type="ARBA" id="ARBA00022475"/>
    </source>
</evidence>
<evidence type="ECO:0000256" key="2">
    <source>
        <dbReference type="ARBA" id="ARBA00004635"/>
    </source>
</evidence>
<evidence type="ECO:0000313" key="16">
    <source>
        <dbReference type="Proteomes" id="UP000431485"/>
    </source>
</evidence>
<keyword evidence="10" id="KW-1133">Transmembrane helix</keyword>
<dbReference type="InterPro" id="IPR058627">
    <property type="entry name" value="MdtA-like_C"/>
</dbReference>
<feature type="compositionally biased region" description="Basic and acidic residues" evidence="9">
    <location>
        <begin position="392"/>
        <end position="403"/>
    </location>
</feature>
<dbReference type="EMBL" id="WLYI01000003">
    <property type="protein sequence ID" value="MTD18182.1"/>
    <property type="molecule type" value="Genomic_DNA"/>
</dbReference>
<gene>
    <name evidence="15" type="ORF">GIR22_03375</name>
</gene>
<evidence type="ECO:0000256" key="1">
    <source>
        <dbReference type="ARBA" id="ARBA00004533"/>
    </source>
</evidence>
<dbReference type="Gene3D" id="1.10.287.470">
    <property type="entry name" value="Helix hairpin bin"/>
    <property type="match status" value="1"/>
</dbReference>
<dbReference type="InterPro" id="IPR058626">
    <property type="entry name" value="MdtA-like_b-barrel"/>
</dbReference>
<dbReference type="Pfam" id="PF25876">
    <property type="entry name" value="HH_MFP_RND"/>
    <property type="match status" value="1"/>
</dbReference>
<keyword evidence="7" id="KW-0175">Coiled coil</keyword>
<comment type="caution">
    <text evidence="15">The sequence shown here is derived from an EMBL/GenBank/DDBJ whole genome shotgun (WGS) entry which is preliminary data.</text>
</comment>
<dbReference type="Gene3D" id="2.40.420.20">
    <property type="match status" value="1"/>
</dbReference>
<keyword evidence="16" id="KW-1185">Reference proteome</keyword>
<dbReference type="Pfam" id="PF25917">
    <property type="entry name" value="BSH_RND"/>
    <property type="match status" value="1"/>
</dbReference>
<evidence type="ECO:0000256" key="4">
    <source>
        <dbReference type="ARBA" id="ARBA00022448"/>
    </source>
</evidence>
<evidence type="ECO:0000256" key="10">
    <source>
        <dbReference type="SAM" id="Phobius"/>
    </source>
</evidence>
<keyword evidence="4" id="KW-0813">Transport</keyword>
<dbReference type="InterPro" id="IPR058625">
    <property type="entry name" value="MdtA-like_BSH"/>
</dbReference>
<dbReference type="AlphaFoldDB" id="A0A7X2RNH3"/>
<keyword evidence="8 10" id="KW-0472">Membrane</keyword>
<feature type="transmembrane region" description="Helical" evidence="10">
    <location>
        <begin position="16"/>
        <end position="34"/>
    </location>
</feature>
<evidence type="ECO:0000256" key="6">
    <source>
        <dbReference type="ARBA" id="ARBA00022519"/>
    </source>
</evidence>
<sequence>MVDQSMQSSPRKSRRWLFGLLILLIIAGLCWKFWPASHKDGAEQTPAARTGKSGMMRPGFGGSTSPVPVRVAPAVLGEFPVYYKALGTVTALNTINVRSRVAGELVKIAFEEGQMVKAGDLLVEIDPRSYQNALLQAQGTLLQNQAQLKNAQVDLDRYRGLYAQDSIAKQTLDTAAALVLQYQGTVKTNQGAVDDAKLNLEFTRIRAPIAGRVGLRQLDVGNLVAANDTTALAVITQTQPISVAFTLPETALDTVLTRYRAGNKLAVEAWDRGDVKLQASGVLQSLDNQIDITTGTLKFKARFDNQDQALFPNQFVNVHLLADTLHNVVLAPSAAIQFGNNGTFVYALDGDKKVKIRPLVIGDSDGENTVIKEGLAAGDRVVLEGTDRLKDGSEIEVVNDSKDVPTPPTEHLQGQPAAEATQGSADAGKAQKGGA</sequence>
<feature type="domain" description="Multidrug resistance protein MdtA-like barrel-sandwich hybrid" evidence="12">
    <location>
        <begin position="93"/>
        <end position="236"/>
    </location>
</feature>
<reference evidence="15 16" key="1">
    <citation type="submission" date="2019-11" db="EMBL/GenBank/DDBJ databases">
        <title>Pseudmonas karstica sp. nov. and Pseudomonas spelaei sp. nov. from caves.</title>
        <authorList>
            <person name="Zeman M."/>
        </authorList>
    </citation>
    <scope>NUCLEOTIDE SEQUENCE [LARGE SCALE GENOMIC DNA]</scope>
    <source>
        <strain evidence="15 16">CCM 7891</strain>
    </source>
</reference>
<dbReference type="GO" id="GO:1990281">
    <property type="term" value="C:efflux pump complex"/>
    <property type="evidence" value="ECO:0007669"/>
    <property type="project" value="TreeGrafter"/>
</dbReference>
<keyword evidence="10" id="KW-0812">Transmembrane</keyword>
<comment type="subcellular location">
    <subcellularLocation>
        <location evidence="1">Cell inner membrane</location>
    </subcellularLocation>
    <subcellularLocation>
        <location evidence="2">Membrane</location>
        <topology evidence="2">Lipid-anchor</topology>
    </subcellularLocation>
</comment>
<protein>
    <submittedName>
        <fullName evidence="15">MdtA/MuxA family multidrug efflux RND transporter periplasmic adaptor subunit</fullName>
    </submittedName>
</protein>